<dbReference type="Gene3D" id="3.90.320.10">
    <property type="match status" value="1"/>
</dbReference>
<dbReference type="EMBL" id="BK016121">
    <property type="protein sequence ID" value="DAF96782.1"/>
    <property type="molecule type" value="Genomic_DNA"/>
</dbReference>
<dbReference type="Pfam" id="PF12684">
    <property type="entry name" value="DUF3799"/>
    <property type="match status" value="1"/>
</dbReference>
<dbReference type="InterPro" id="IPR011604">
    <property type="entry name" value="PDDEXK-like_dom_sf"/>
</dbReference>
<organism evidence="2">
    <name type="scientific">Podoviridae sp. ctQyH19</name>
    <dbReference type="NCBI Taxonomy" id="2825249"/>
    <lineage>
        <taxon>Viruses</taxon>
        <taxon>Duplodnaviria</taxon>
        <taxon>Heunggongvirae</taxon>
        <taxon>Uroviricota</taxon>
        <taxon>Caudoviricetes</taxon>
    </lineage>
</organism>
<dbReference type="InterPro" id="IPR024432">
    <property type="entry name" value="Put_RecE_PDDEXK-like_dom"/>
</dbReference>
<proteinExistence type="predicted"/>
<evidence type="ECO:0000313" key="2">
    <source>
        <dbReference type="EMBL" id="DAF96782.1"/>
    </source>
</evidence>
<reference evidence="2" key="1">
    <citation type="journal article" date="2021" name="Proc. Natl. Acad. Sci. U.S.A.">
        <title>A Catalog of Tens of Thousands of Viruses from Human Metagenomes Reveals Hidden Associations with Chronic Diseases.</title>
        <authorList>
            <person name="Tisza M.J."/>
            <person name="Buck C.B."/>
        </authorList>
    </citation>
    <scope>NUCLEOTIDE SEQUENCE</scope>
    <source>
        <strain evidence="2">CtQyH19</strain>
    </source>
</reference>
<sequence>MSNRKETQDYYNNLALSQSELKLLLDDPKKFKEFKDRQAQGIQENSEDAKHFLLGSAVDCMITSTDFLEEFHVSSLENKPSDNVRNIINSVFSMAIQKGNDREFTNFKSEILEACNNFEYYPNWKDETRVNKILENYQYWNDLLLSEGKKVLSAEEYLTVRNVVASIKNNKYTKDYFKIVACNGEILYQFPIFFNHKNIDCKALLDMVIINSVDKTIQPIDIKTTSGRTVNFPTSFRKYRYDIQAAWYTLALEYYKNSSIFYSDYTILPFKFIVESTTDIGRPLVFTCSKEALYTGRYGVEESIQTRLTFPNETVANGNKALKYKGFEELLDELLKLRNTDFKYSSDILEANGDVELYFLTGYGNNRG</sequence>
<accession>A0A8S5UQY3</accession>
<name>A0A8S5UQY3_9CAUD</name>
<protein>
    <submittedName>
        <fullName evidence="2">Exodeoxyribonuclease 8</fullName>
    </submittedName>
</protein>
<feature type="domain" description="Putative exodeoxyribonuclease 8 PDDEXK-like" evidence="1">
    <location>
        <begin position="17"/>
        <end position="304"/>
    </location>
</feature>
<evidence type="ECO:0000259" key="1">
    <source>
        <dbReference type="Pfam" id="PF12684"/>
    </source>
</evidence>